<dbReference type="AlphaFoldDB" id="A0A386RCY3"/>
<protein>
    <submittedName>
        <fullName evidence="2">Uncharacterized protein</fullName>
    </submittedName>
</protein>
<evidence type="ECO:0000256" key="1">
    <source>
        <dbReference type="SAM" id="MobiDB-lite"/>
    </source>
</evidence>
<feature type="compositionally biased region" description="Polar residues" evidence="1">
    <location>
        <begin position="372"/>
        <end position="394"/>
    </location>
</feature>
<dbReference type="Gene3D" id="1.10.10.10">
    <property type="entry name" value="Winged helix-like DNA-binding domain superfamily/Winged helix DNA-binding domain"/>
    <property type="match status" value="1"/>
</dbReference>
<organism evidence="2 3">
    <name type="scientific">Lactobacillus helveticus</name>
    <name type="common">Lactobacillus suntoryeus</name>
    <dbReference type="NCBI Taxonomy" id="1587"/>
    <lineage>
        <taxon>Bacteria</taxon>
        <taxon>Bacillati</taxon>
        <taxon>Bacillota</taxon>
        <taxon>Bacilli</taxon>
        <taxon>Lactobacillales</taxon>
        <taxon>Lactobacillaceae</taxon>
        <taxon>Lactobacillus</taxon>
    </lineage>
</organism>
<name>A0A386RCY3_LACHE</name>
<dbReference type="EMBL" id="CP017982">
    <property type="protein sequence ID" value="AYE60950.1"/>
    <property type="molecule type" value="Genomic_DNA"/>
</dbReference>
<dbReference type="InterPro" id="IPR036388">
    <property type="entry name" value="WH-like_DNA-bd_sf"/>
</dbReference>
<dbReference type="Pfam" id="PF13730">
    <property type="entry name" value="HTH_36"/>
    <property type="match status" value="1"/>
</dbReference>
<accession>A0A386RCY3</accession>
<gene>
    <name evidence="2" type="ORF">BC335_0414</name>
</gene>
<reference evidence="2 3" key="1">
    <citation type="submission" date="2016-10" db="EMBL/GenBank/DDBJ databases">
        <title>Complete genomic sequencing of Lactobacillus helveticus LH99 and comparative genome analysis.</title>
        <authorList>
            <person name="Li N."/>
            <person name="You C."/>
            <person name="Liu Z."/>
        </authorList>
    </citation>
    <scope>NUCLEOTIDE SEQUENCE [LARGE SCALE GENOMIC DNA]</scope>
    <source>
        <strain evidence="2 3">LH99</strain>
    </source>
</reference>
<sequence length="488" mass="55219">MNNVKSEKTNINPNLHIPTALIKNYRLSTLALLVYGELNGLYSKHKQCFITDKALSERLNRSIASIQRAIRDLKNLGLITSKQKPHFKGRLVTVPPLNAKKFLLIPVAIVRNHDLSIGAMLLYGSLYSRQKKLIKINTDKYQEDAPLIICVTKSELADEFRKTSRAIGYQLKELEKNKYINLISNKGINVEITLVPLKMTSILSGSDKKSKNDIHTAIKFGQKVRSSTGTTDDYSPDNLGKKRASTYEKYVVPPRKKMSIDLGKKLATNRTLIKINKGENYSFSSSNKDQRGAVDPFDPFEVGEPLKEPVYYDSIPNANDAPPIQQENESLEDIAKLEADLNELDQRSAQRVKATKTGKGGSEVGTKDKQQDQPSTQQAKATGTGNTTSRNASNAPKPKQQKSQYEPYDGFNLEYQVKELQEMLRRKTNRRYIITSQQRPLIEQRLKEGFTLYDFEKAIDYLIQQKQSISVKELVINISNYLNKINSN</sequence>
<feature type="region of interest" description="Disordered" evidence="1">
    <location>
        <begin position="345"/>
        <end position="407"/>
    </location>
</feature>
<evidence type="ECO:0000313" key="3">
    <source>
        <dbReference type="Proteomes" id="UP000267794"/>
    </source>
</evidence>
<proteinExistence type="predicted"/>
<dbReference type="Proteomes" id="UP000267794">
    <property type="component" value="Chromosome"/>
</dbReference>
<feature type="region of interest" description="Disordered" evidence="1">
    <location>
        <begin position="280"/>
        <end position="301"/>
    </location>
</feature>
<evidence type="ECO:0000313" key="2">
    <source>
        <dbReference type="EMBL" id="AYE60950.1"/>
    </source>
</evidence>
<dbReference type="RefSeq" id="WP_162922083.1">
    <property type="nucleotide sequence ID" value="NZ_CP017982.1"/>
</dbReference>